<dbReference type="SUPFAM" id="SSF57440">
    <property type="entry name" value="Kringle-like"/>
    <property type="match status" value="2"/>
</dbReference>
<keyword evidence="5" id="KW-0732">Signal</keyword>
<evidence type="ECO:0000259" key="6">
    <source>
        <dbReference type="PROSITE" id="PS50070"/>
    </source>
</evidence>
<dbReference type="CDD" id="cd00108">
    <property type="entry name" value="KR"/>
    <property type="match status" value="1"/>
</dbReference>
<dbReference type="SUPFAM" id="SSF55486">
    <property type="entry name" value="Metalloproteases ('zincins'), catalytic domain"/>
    <property type="match status" value="1"/>
</dbReference>
<evidence type="ECO:0000256" key="2">
    <source>
        <dbReference type="ARBA" id="ARBA00023157"/>
    </source>
</evidence>
<dbReference type="InParanoid" id="C3ZR04"/>
<evidence type="ECO:0000313" key="7">
    <source>
        <dbReference type="EMBL" id="EEN45045.1"/>
    </source>
</evidence>
<feature type="domain" description="Kringle" evidence="6">
    <location>
        <begin position="301"/>
        <end position="351"/>
    </location>
</feature>
<dbReference type="eggNOG" id="ENOG502QVNP">
    <property type="taxonomic scope" value="Eukaryota"/>
</dbReference>
<reference evidence="7" key="1">
    <citation type="journal article" date="2008" name="Nature">
        <title>The amphioxus genome and the evolution of the chordate karyotype.</title>
        <authorList>
            <consortium name="US DOE Joint Genome Institute (JGI-PGF)"/>
            <person name="Putnam N.H."/>
            <person name="Butts T."/>
            <person name="Ferrier D.E.K."/>
            <person name="Furlong R.F."/>
            <person name="Hellsten U."/>
            <person name="Kawashima T."/>
            <person name="Robinson-Rechavi M."/>
            <person name="Shoguchi E."/>
            <person name="Terry A."/>
            <person name="Yu J.-K."/>
            <person name="Benito-Gutierrez E.L."/>
            <person name="Dubchak I."/>
            <person name="Garcia-Fernandez J."/>
            <person name="Gibson-Brown J.J."/>
            <person name="Grigoriev I.V."/>
            <person name="Horton A.C."/>
            <person name="de Jong P.J."/>
            <person name="Jurka J."/>
            <person name="Kapitonov V.V."/>
            <person name="Kohara Y."/>
            <person name="Kuroki Y."/>
            <person name="Lindquist E."/>
            <person name="Lucas S."/>
            <person name="Osoegawa K."/>
            <person name="Pennacchio L.A."/>
            <person name="Salamov A.A."/>
            <person name="Satou Y."/>
            <person name="Sauka-Spengler T."/>
            <person name="Schmutz J."/>
            <person name="Shin-I T."/>
            <person name="Toyoda A."/>
            <person name="Bronner-Fraser M."/>
            <person name="Fujiyama A."/>
            <person name="Holland L.Z."/>
            <person name="Holland P.W.H."/>
            <person name="Satoh N."/>
            <person name="Rokhsar D.S."/>
        </authorList>
    </citation>
    <scope>NUCLEOTIDE SEQUENCE [LARGE SCALE GENOMIC DNA]</scope>
    <source>
        <strain evidence="7">S238N-H82</strain>
        <tissue evidence="7">Testes</tissue>
    </source>
</reference>
<accession>C3ZR04</accession>
<dbReference type="PROSITE" id="PS00021">
    <property type="entry name" value="KRINGLE_1"/>
    <property type="match status" value="1"/>
</dbReference>
<dbReference type="STRING" id="7739.C3ZR04"/>
<protein>
    <recommendedName>
        <fullName evidence="6">Kringle domain-containing protein</fullName>
    </recommendedName>
</protein>
<keyword evidence="1 3" id="KW-0420">Kringle</keyword>
<feature type="chain" id="PRO_5002935130" description="Kringle domain-containing protein" evidence="5">
    <location>
        <begin position="21"/>
        <end position="454"/>
    </location>
</feature>
<keyword evidence="2 3" id="KW-1015">Disulfide bond</keyword>
<dbReference type="Pfam" id="PF00051">
    <property type="entry name" value="Kringle"/>
    <property type="match status" value="2"/>
</dbReference>
<dbReference type="PANTHER" id="PTHR24261:SF7">
    <property type="entry name" value="KRINGLE DOMAIN-CONTAINING PROTEIN"/>
    <property type="match status" value="1"/>
</dbReference>
<evidence type="ECO:0000256" key="5">
    <source>
        <dbReference type="SAM" id="SignalP"/>
    </source>
</evidence>
<dbReference type="InterPro" id="IPR013806">
    <property type="entry name" value="Kringle-like"/>
</dbReference>
<dbReference type="InterPro" id="IPR038178">
    <property type="entry name" value="Kringle_sf"/>
</dbReference>
<feature type="compositionally biased region" description="Acidic residues" evidence="4">
    <location>
        <begin position="103"/>
        <end position="113"/>
    </location>
</feature>
<evidence type="ECO:0000256" key="1">
    <source>
        <dbReference type="ARBA" id="ARBA00022572"/>
    </source>
</evidence>
<organism>
    <name type="scientific">Branchiostoma floridae</name>
    <name type="common">Florida lancelet</name>
    <name type="synonym">Amphioxus</name>
    <dbReference type="NCBI Taxonomy" id="7739"/>
    <lineage>
        <taxon>Eukaryota</taxon>
        <taxon>Metazoa</taxon>
        <taxon>Chordata</taxon>
        <taxon>Cephalochordata</taxon>
        <taxon>Leptocardii</taxon>
        <taxon>Amphioxiformes</taxon>
        <taxon>Branchiostomatidae</taxon>
        <taxon>Branchiostoma</taxon>
    </lineage>
</organism>
<dbReference type="InterPro" id="IPR018056">
    <property type="entry name" value="Kringle_CS"/>
</dbReference>
<proteinExistence type="predicted"/>
<dbReference type="InterPro" id="IPR050759">
    <property type="entry name" value="Serine_protease_kringle"/>
</dbReference>
<dbReference type="Gene3D" id="2.40.20.10">
    <property type="entry name" value="Plasminogen Kringle 4"/>
    <property type="match status" value="2"/>
</dbReference>
<dbReference type="EMBL" id="GG666663">
    <property type="protein sequence ID" value="EEN45045.1"/>
    <property type="molecule type" value="Genomic_DNA"/>
</dbReference>
<feature type="compositionally biased region" description="Acidic residues" evidence="4">
    <location>
        <begin position="69"/>
        <end position="79"/>
    </location>
</feature>
<sequence length="454" mass="51810">MAAVWLSILLTVACFSTLDAAIIKEEEQHGHHEAEHLLKNLMEQVLRELLQPEKDGKGKDGPGTWDNMPDNDEDQDQDDDKSGPSKKMMLQGKDGPNSWDNMPDFDEDDEDLDNDKGGHSKKMVLQHILRGDVERQPISFWNKTSLCDYHECFSKLKFVKVFNSDREAVKNHAMEATSAIDKVFRAFNFRVLLAGVDIIEDYWHGEEEEPDYYYLKPKVREYIWDKLRPANEFDSAVYISGPPYYRVYGGSGAGMGWVCEEPWVISGSSSIVSGRPADMLGILPHEMGHWIRGHAWGWDEHSRTYTKARYGEKYGLDKNYCRNPDNGNGVWCYIKSSFDDSYWDYCPVPKCGAPDVLSPEVQDLAKEAGECYKGDGSSYRGETALTWSGYPCRDWTSSGSNYKPTSYPDSDLTKNYCRNPSGGDDYAPWCYTAKPDYRKWEYCAIPKCIKDNEA</sequence>
<comment type="caution">
    <text evidence="3">Lacks conserved residue(s) required for the propagation of feature annotation.</text>
</comment>
<gene>
    <name evidence="7" type="ORF">BRAFLDRAFT_87507</name>
</gene>
<evidence type="ECO:0000256" key="4">
    <source>
        <dbReference type="SAM" id="MobiDB-lite"/>
    </source>
</evidence>
<feature type="signal peptide" evidence="5">
    <location>
        <begin position="1"/>
        <end position="20"/>
    </location>
</feature>
<feature type="region of interest" description="Disordered" evidence="4">
    <location>
        <begin position="53"/>
        <end position="118"/>
    </location>
</feature>
<name>C3ZR04_BRAFL</name>
<dbReference type="FunFam" id="2.40.20.10:FF:000025">
    <property type="entry name" value="Plasminogen"/>
    <property type="match status" value="1"/>
</dbReference>
<dbReference type="PROSITE" id="PS50070">
    <property type="entry name" value="KRINGLE_2"/>
    <property type="match status" value="2"/>
</dbReference>
<dbReference type="PANTHER" id="PTHR24261">
    <property type="entry name" value="PLASMINOGEN-RELATED"/>
    <property type="match status" value="1"/>
</dbReference>
<feature type="domain" description="Kringle" evidence="6">
    <location>
        <begin position="370"/>
        <end position="448"/>
    </location>
</feature>
<dbReference type="SMART" id="SM00130">
    <property type="entry name" value="KR"/>
    <property type="match status" value="2"/>
</dbReference>
<feature type="disulfide bond" evidence="3">
    <location>
        <begin position="371"/>
        <end position="448"/>
    </location>
</feature>
<dbReference type="AlphaFoldDB" id="C3ZR04"/>
<dbReference type="PRINTS" id="PR00018">
    <property type="entry name" value="KRINGLE"/>
</dbReference>
<dbReference type="InterPro" id="IPR000001">
    <property type="entry name" value="Kringle"/>
</dbReference>
<evidence type="ECO:0000256" key="3">
    <source>
        <dbReference type="PROSITE-ProRule" id="PRU00121"/>
    </source>
</evidence>